<organism evidence="9">
    <name type="scientific">Ignavibacterium album</name>
    <dbReference type="NCBI Taxonomy" id="591197"/>
    <lineage>
        <taxon>Bacteria</taxon>
        <taxon>Pseudomonadati</taxon>
        <taxon>Ignavibacteriota</taxon>
        <taxon>Ignavibacteria</taxon>
        <taxon>Ignavibacteriales</taxon>
        <taxon>Ignavibacteriaceae</taxon>
        <taxon>Ignavibacterium</taxon>
    </lineage>
</organism>
<dbReference type="GO" id="GO:1903607">
    <property type="term" value="P:cytochrome c biosynthetic process"/>
    <property type="evidence" value="ECO:0007669"/>
    <property type="project" value="TreeGrafter"/>
</dbReference>
<gene>
    <name evidence="9" type="ORF">ENS31_14880</name>
</gene>
<evidence type="ECO:0000256" key="7">
    <source>
        <dbReference type="ARBA" id="ARBA00023136"/>
    </source>
</evidence>
<proteinExistence type="inferred from homology"/>
<evidence type="ECO:0000256" key="5">
    <source>
        <dbReference type="ARBA" id="ARBA00022748"/>
    </source>
</evidence>
<comment type="similarity">
    <text evidence="2">Belongs to the CcmB/CycW/HelB family.</text>
</comment>
<evidence type="ECO:0000256" key="2">
    <source>
        <dbReference type="ARBA" id="ARBA00010544"/>
    </source>
</evidence>
<dbReference type="Pfam" id="PF03379">
    <property type="entry name" value="CcmB"/>
    <property type="match status" value="1"/>
</dbReference>
<evidence type="ECO:0000256" key="3">
    <source>
        <dbReference type="ARBA" id="ARBA00022448"/>
    </source>
</evidence>
<evidence type="ECO:0000256" key="6">
    <source>
        <dbReference type="ARBA" id="ARBA00022989"/>
    </source>
</evidence>
<sequence>MNSKSYNLFLKDFRSELRTRYAINALAMFIIVAISVILFSIGNEKINENLTAGLFWVVIFFTAMSGLSRAFVSEEERGTTLTLQLIASPTTVFSGKLIFNVILVFAMNAIIALLYGTLFEDFIIKNFLLFFATFVLGNIGLAVSSTIIAAIIAKAGAKGTLYPVLSFPILLPLILTCVQLTLFSFDGTSFEKSRFELAIVVSYDVIMITVSYLLFDFIWKE</sequence>
<evidence type="ECO:0000256" key="4">
    <source>
        <dbReference type="ARBA" id="ARBA00022692"/>
    </source>
</evidence>
<keyword evidence="3" id="KW-0813">Transport</keyword>
<feature type="transmembrane region" description="Helical" evidence="8">
    <location>
        <begin position="93"/>
        <end position="115"/>
    </location>
</feature>
<evidence type="ECO:0000313" key="9">
    <source>
        <dbReference type="EMBL" id="HFI92801.1"/>
    </source>
</evidence>
<accession>A0A7V2ZMP9</accession>
<feature type="transmembrane region" description="Helical" evidence="8">
    <location>
        <begin position="164"/>
        <end position="185"/>
    </location>
</feature>
<dbReference type="GO" id="GO:0005886">
    <property type="term" value="C:plasma membrane"/>
    <property type="evidence" value="ECO:0007669"/>
    <property type="project" value="TreeGrafter"/>
</dbReference>
<dbReference type="EMBL" id="DSUJ01000011">
    <property type="protein sequence ID" value="HFI92801.1"/>
    <property type="molecule type" value="Genomic_DNA"/>
</dbReference>
<feature type="transmembrane region" description="Helical" evidence="8">
    <location>
        <begin position="21"/>
        <end position="41"/>
    </location>
</feature>
<dbReference type="InterPro" id="IPR003544">
    <property type="entry name" value="Cyt_c_biogenesis_CcmB"/>
</dbReference>
<dbReference type="GO" id="GO:0015232">
    <property type="term" value="F:heme transmembrane transporter activity"/>
    <property type="evidence" value="ECO:0007669"/>
    <property type="project" value="InterPro"/>
</dbReference>
<dbReference type="GO" id="GO:0017004">
    <property type="term" value="P:cytochrome complex assembly"/>
    <property type="evidence" value="ECO:0007669"/>
    <property type="project" value="UniProtKB-KW"/>
</dbReference>
<reference evidence="9" key="1">
    <citation type="journal article" date="2020" name="mSystems">
        <title>Genome- and Community-Level Interaction Insights into Carbon Utilization and Element Cycling Functions of Hydrothermarchaeota in Hydrothermal Sediment.</title>
        <authorList>
            <person name="Zhou Z."/>
            <person name="Liu Y."/>
            <person name="Xu W."/>
            <person name="Pan J."/>
            <person name="Luo Z.H."/>
            <person name="Li M."/>
        </authorList>
    </citation>
    <scope>NUCLEOTIDE SEQUENCE [LARGE SCALE GENOMIC DNA]</scope>
    <source>
        <strain evidence="9">SpSt-479</strain>
    </source>
</reference>
<keyword evidence="5" id="KW-0201">Cytochrome c-type biogenesis</keyword>
<protein>
    <submittedName>
        <fullName evidence="9">ABC transporter permease</fullName>
    </submittedName>
</protein>
<keyword evidence="6 8" id="KW-1133">Transmembrane helix</keyword>
<evidence type="ECO:0000256" key="8">
    <source>
        <dbReference type="SAM" id="Phobius"/>
    </source>
</evidence>
<feature type="transmembrane region" description="Helical" evidence="8">
    <location>
        <begin position="197"/>
        <end position="219"/>
    </location>
</feature>
<name>A0A7V2ZMP9_9BACT</name>
<evidence type="ECO:0000256" key="1">
    <source>
        <dbReference type="ARBA" id="ARBA00004141"/>
    </source>
</evidence>
<comment type="caution">
    <text evidence="9">The sequence shown here is derived from an EMBL/GenBank/DDBJ whole genome shotgun (WGS) entry which is preliminary data.</text>
</comment>
<dbReference type="RefSeq" id="WP_304144340.1">
    <property type="nucleotide sequence ID" value="NZ_JAOAIE010000038.1"/>
</dbReference>
<keyword evidence="4 8" id="KW-0812">Transmembrane</keyword>
<feature type="transmembrane region" description="Helical" evidence="8">
    <location>
        <begin position="127"/>
        <end position="152"/>
    </location>
</feature>
<dbReference type="PANTHER" id="PTHR30070:SF1">
    <property type="entry name" value="CYTOCHROME C BIOGENESIS B-RELATED"/>
    <property type="match status" value="1"/>
</dbReference>
<keyword evidence="7 8" id="KW-0472">Membrane</keyword>
<dbReference type="PANTHER" id="PTHR30070">
    <property type="entry name" value="HEME EXPORTER PROTEIN B"/>
    <property type="match status" value="1"/>
</dbReference>
<comment type="subcellular location">
    <subcellularLocation>
        <location evidence="1">Membrane</location>
        <topology evidence="1">Multi-pass membrane protein</topology>
    </subcellularLocation>
</comment>
<feature type="transmembrane region" description="Helical" evidence="8">
    <location>
        <begin position="53"/>
        <end position="72"/>
    </location>
</feature>
<dbReference type="AlphaFoldDB" id="A0A7V2ZMP9"/>